<dbReference type="Pfam" id="PF00724">
    <property type="entry name" value="Oxidored_FMN"/>
    <property type="match status" value="1"/>
</dbReference>
<dbReference type="InterPro" id="IPR013785">
    <property type="entry name" value="Aldolase_TIM"/>
</dbReference>
<dbReference type="Proteomes" id="UP000051647">
    <property type="component" value="Unassembled WGS sequence"/>
</dbReference>
<keyword evidence="1" id="KW-0285">Flavoprotein</keyword>
<dbReference type="RefSeq" id="WP_010625251.1">
    <property type="nucleotide sequence ID" value="NZ_AZFA01000006.1"/>
</dbReference>
<dbReference type="Gene3D" id="3.20.20.70">
    <property type="entry name" value="Aldolase class I"/>
    <property type="match status" value="1"/>
</dbReference>
<keyword evidence="2" id="KW-0560">Oxidoreductase</keyword>
<reference evidence="4 5" key="1">
    <citation type="journal article" date="2015" name="Genome Announc.">
        <title>Expanding the biotechnology potential of lactobacilli through comparative genomics of 213 strains and associated genera.</title>
        <authorList>
            <person name="Sun Z."/>
            <person name="Harris H.M."/>
            <person name="McCann A."/>
            <person name="Guo C."/>
            <person name="Argimon S."/>
            <person name="Zhang W."/>
            <person name="Yang X."/>
            <person name="Jeffery I.B."/>
            <person name="Cooney J.C."/>
            <person name="Kagawa T.F."/>
            <person name="Liu W."/>
            <person name="Song Y."/>
            <person name="Salvetti E."/>
            <person name="Wrobel A."/>
            <person name="Rasinkangas P."/>
            <person name="Parkhill J."/>
            <person name="Rea M.C."/>
            <person name="O'Sullivan O."/>
            <person name="Ritari J."/>
            <person name="Douillard F.P."/>
            <person name="Paul Ross R."/>
            <person name="Yang R."/>
            <person name="Briner A.E."/>
            <person name="Felis G.E."/>
            <person name="de Vos W.M."/>
            <person name="Barrangou R."/>
            <person name="Klaenhammer T.R."/>
            <person name="Caufield P.W."/>
            <person name="Cui Y."/>
            <person name="Zhang H."/>
            <person name="O'Toole P.W."/>
        </authorList>
    </citation>
    <scope>NUCLEOTIDE SEQUENCE [LARGE SCALE GENOMIC DNA]</scope>
    <source>
        <strain evidence="4 5">DSM 14857</strain>
    </source>
</reference>
<evidence type="ECO:0000256" key="1">
    <source>
        <dbReference type="ARBA" id="ARBA00022630"/>
    </source>
</evidence>
<gene>
    <name evidence="4" type="ORF">FC27_GL001965</name>
</gene>
<organism evidence="4 5">
    <name type="scientific">Companilactobacillus versmoldensis DSM 14857 = KCTC 3814</name>
    <dbReference type="NCBI Taxonomy" id="1423815"/>
    <lineage>
        <taxon>Bacteria</taxon>
        <taxon>Bacillati</taxon>
        <taxon>Bacillota</taxon>
        <taxon>Bacilli</taxon>
        <taxon>Lactobacillales</taxon>
        <taxon>Lactobacillaceae</taxon>
        <taxon>Companilactobacillus</taxon>
    </lineage>
</organism>
<dbReference type="GO" id="GO:0010181">
    <property type="term" value="F:FMN binding"/>
    <property type="evidence" value="ECO:0007669"/>
    <property type="project" value="InterPro"/>
</dbReference>
<proteinExistence type="predicted"/>
<accession>A0A0R1SFJ3</accession>
<evidence type="ECO:0000313" key="4">
    <source>
        <dbReference type="EMBL" id="KRL67374.1"/>
    </source>
</evidence>
<dbReference type="GO" id="GO:0016491">
    <property type="term" value="F:oxidoreductase activity"/>
    <property type="evidence" value="ECO:0007669"/>
    <property type="project" value="UniProtKB-KW"/>
</dbReference>
<sequence>MADYKFLEPYTFSKKGITVKNRIVIPPMTEMMSFANGEVTRDELRYYRIHTGGAGMFITAVANVNDEGKGFEGELSAADDKFIPSLTSLANAIHQNGTKAILQIFSAGRMTFSTVLRGKKPVSASAVKAPRENSEEPRALTEAEVEQTIKDFGQATKRAILAGFDGVEIHGANTYLIQQFFSPHSNRRDDKWGGSLEKRMNFPFAVIDEAQKAINKYAKKPFILGYRLSPEEVEKPGITFEDTLAFVDGIKNKPIDYLHVSMGDVWRKSLNDDSIKTPLNVTIKEHLGNDIPLIGVGDIQSPADAEKVLDKGIEFAALGRESLREPNWVEKVENDDEDAIRYTISESDHESLGLTGMFWDFLMASFKPGLQMSTDKNIDRSLFNNTLDKIFGGDKLGV</sequence>
<dbReference type="PANTHER" id="PTHR43656:SF2">
    <property type="entry name" value="BINDING OXIDOREDUCTASE, PUTATIVE (AFU_ORTHOLOGUE AFUA_2G08260)-RELATED"/>
    <property type="match status" value="1"/>
</dbReference>
<evidence type="ECO:0000313" key="5">
    <source>
        <dbReference type="Proteomes" id="UP000051647"/>
    </source>
</evidence>
<dbReference type="OrthoDB" id="9772736at2"/>
<name>A0A0R1SFJ3_9LACO</name>
<dbReference type="PANTHER" id="PTHR43656">
    <property type="entry name" value="BINDING OXIDOREDUCTASE, PUTATIVE (AFU_ORTHOLOGUE AFUA_2G08260)-RELATED"/>
    <property type="match status" value="1"/>
</dbReference>
<feature type="domain" description="NADH:flavin oxidoreductase/NADH oxidase N-terminal" evidence="3">
    <location>
        <begin position="8"/>
        <end position="335"/>
    </location>
</feature>
<evidence type="ECO:0000259" key="3">
    <source>
        <dbReference type="Pfam" id="PF00724"/>
    </source>
</evidence>
<dbReference type="SUPFAM" id="SSF51395">
    <property type="entry name" value="FMN-linked oxidoreductases"/>
    <property type="match status" value="1"/>
</dbReference>
<dbReference type="eggNOG" id="COG1902">
    <property type="taxonomic scope" value="Bacteria"/>
</dbReference>
<dbReference type="EMBL" id="AZFA01000006">
    <property type="protein sequence ID" value="KRL67374.1"/>
    <property type="molecule type" value="Genomic_DNA"/>
</dbReference>
<dbReference type="CDD" id="cd04735">
    <property type="entry name" value="OYE_like_4_FMN"/>
    <property type="match status" value="1"/>
</dbReference>
<protein>
    <submittedName>
        <fullName evidence="4">Old Yellow Enzyme family NADH flavin oxidoreductase</fullName>
    </submittedName>
</protein>
<comment type="caution">
    <text evidence="4">The sequence shown here is derived from an EMBL/GenBank/DDBJ whole genome shotgun (WGS) entry which is preliminary data.</text>
</comment>
<dbReference type="STRING" id="1423815.FC27_GL001965"/>
<dbReference type="AlphaFoldDB" id="A0A0R1SFJ3"/>
<dbReference type="InterPro" id="IPR001155">
    <property type="entry name" value="OxRdtase_FMN_N"/>
</dbReference>
<keyword evidence="5" id="KW-1185">Reference proteome</keyword>
<dbReference type="InterPro" id="IPR051799">
    <property type="entry name" value="NADH_flavin_oxidoreductase"/>
</dbReference>
<evidence type="ECO:0000256" key="2">
    <source>
        <dbReference type="ARBA" id="ARBA00023002"/>
    </source>
</evidence>
<dbReference type="PATRIC" id="fig|1423815.3.peg.2016"/>